<dbReference type="RefSeq" id="WP_106455714.1">
    <property type="nucleotide sequence ID" value="NZ_PXOH01000003.1"/>
</dbReference>
<name>A0A2T1M1J6_9CHRO</name>
<dbReference type="EMBL" id="PXOH01000003">
    <property type="protein sequence ID" value="PSF38582.1"/>
    <property type="molecule type" value="Genomic_DNA"/>
</dbReference>
<sequence>MKRILGKIIKTLMILSVVLYIFITPALAFGKKADTYYWIHIPTGGAPVFIGETEGAFVQDEYPLSHEAMAKILKVGGADLTGLQNQLKQYNFPQDVIDQFVGKSQTFQSLGISGGFTIVFHAVPSSSAAKTVETEYMCLLGGKQPQVVFAANVLGHLGAEEYNEGASGFTKDPLVVLGQEYYPASPEGMVTEFWVYANTTCFNVDLK</sequence>
<protein>
    <submittedName>
        <fullName evidence="1">Uncharacterized protein</fullName>
    </submittedName>
</protein>
<dbReference type="AlphaFoldDB" id="A0A2T1M1J6"/>
<accession>A0A2T1M1J6</accession>
<gene>
    <name evidence="1" type="ORF">C7H19_03470</name>
</gene>
<dbReference type="Proteomes" id="UP000239001">
    <property type="component" value="Unassembled WGS sequence"/>
</dbReference>
<evidence type="ECO:0000313" key="2">
    <source>
        <dbReference type="Proteomes" id="UP000239001"/>
    </source>
</evidence>
<keyword evidence="2" id="KW-1185">Reference proteome</keyword>
<reference evidence="1 2" key="1">
    <citation type="submission" date="2018-03" db="EMBL/GenBank/DDBJ databases">
        <title>The ancient ancestry and fast evolution of plastids.</title>
        <authorList>
            <person name="Moore K.R."/>
            <person name="Magnabosco C."/>
            <person name="Momper L."/>
            <person name="Gold D.A."/>
            <person name="Bosak T."/>
            <person name="Fournier G.P."/>
        </authorList>
    </citation>
    <scope>NUCLEOTIDE SEQUENCE [LARGE SCALE GENOMIC DNA]</scope>
    <source>
        <strain evidence="1 2">CCALA 016</strain>
    </source>
</reference>
<proteinExistence type="predicted"/>
<comment type="caution">
    <text evidence="1">The sequence shown here is derived from an EMBL/GenBank/DDBJ whole genome shotgun (WGS) entry which is preliminary data.</text>
</comment>
<evidence type="ECO:0000313" key="1">
    <source>
        <dbReference type="EMBL" id="PSF38582.1"/>
    </source>
</evidence>
<organism evidence="1 2">
    <name type="scientific">Aphanothece hegewaldii CCALA 016</name>
    <dbReference type="NCBI Taxonomy" id="2107694"/>
    <lineage>
        <taxon>Bacteria</taxon>
        <taxon>Bacillati</taxon>
        <taxon>Cyanobacteriota</taxon>
        <taxon>Cyanophyceae</taxon>
        <taxon>Oscillatoriophycideae</taxon>
        <taxon>Chroococcales</taxon>
        <taxon>Aphanothecaceae</taxon>
        <taxon>Aphanothece</taxon>
    </lineage>
</organism>
<reference evidence="1 2" key="2">
    <citation type="submission" date="2018-03" db="EMBL/GenBank/DDBJ databases">
        <authorList>
            <person name="Keele B.F."/>
        </authorList>
    </citation>
    <scope>NUCLEOTIDE SEQUENCE [LARGE SCALE GENOMIC DNA]</scope>
    <source>
        <strain evidence="1 2">CCALA 016</strain>
    </source>
</reference>